<reference evidence="1" key="1">
    <citation type="submission" date="2009-10" db="EMBL/GenBank/DDBJ databases">
        <title>Diversity of trophic interactions inside an arsenic-rich microbial ecosystem.</title>
        <authorList>
            <person name="Bertin P.N."/>
            <person name="Heinrich-Salmeron A."/>
            <person name="Pelletier E."/>
            <person name="Goulhen-Chollet F."/>
            <person name="Arsene-Ploetze F."/>
            <person name="Gallien S."/>
            <person name="Calteau A."/>
            <person name="Vallenet D."/>
            <person name="Casiot C."/>
            <person name="Chane-Woon-Ming B."/>
            <person name="Giloteaux L."/>
            <person name="Barakat M."/>
            <person name="Bonnefoy V."/>
            <person name="Bruneel O."/>
            <person name="Chandler M."/>
            <person name="Cleiss J."/>
            <person name="Duran R."/>
            <person name="Elbaz-Poulichet F."/>
            <person name="Fonknechten N."/>
            <person name="Lauga B."/>
            <person name="Mornico D."/>
            <person name="Ortet P."/>
            <person name="Schaeffer C."/>
            <person name="Siguier P."/>
            <person name="Alexander Thil Smith A."/>
            <person name="Van Dorsselaer A."/>
            <person name="Weissenbach J."/>
            <person name="Medigue C."/>
            <person name="Le Paslier D."/>
        </authorList>
    </citation>
    <scope>NUCLEOTIDE SEQUENCE</scope>
</reference>
<comment type="caution">
    <text evidence="1">The sequence shown here is derived from an EMBL/GenBank/DDBJ whole genome shotgun (WGS) entry which is preliminary data.</text>
</comment>
<accession>E6QW63</accession>
<proteinExistence type="predicted"/>
<name>E6QW63_9ZZZZ</name>
<protein>
    <submittedName>
        <fullName evidence="1">Uncharacterized protein</fullName>
    </submittedName>
</protein>
<dbReference type="AlphaFoldDB" id="E6QW63"/>
<organism evidence="1">
    <name type="scientific">mine drainage metagenome</name>
    <dbReference type="NCBI Taxonomy" id="410659"/>
    <lineage>
        <taxon>unclassified sequences</taxon>
        <taxon>metagenomes</taxon>
        <taxon>ecological metagenomes</taxon>
    </lineage>
</organism>
<evidence type="ECO:0000313" key="1">
    <source>
        <dbReference type="EMBL" id="CBI11486.1"/>
    </source>
</evidence>
<dbReference type="EMBL" id="CABR01000146">
    <property type="protein sequence ID" value="CBI11486.1"/>
    <property type="molecule type" value="Genomic_DNA"/>
</dbReference>
<sequence>MRKITQLERIKSKAPRIALTAFRANPLLGSCQAKALFVEIVAHLKAGMKDADIVKAVLENHATNKPTGQLSLH</sequence>
<gene>
    <name evidence="1" type="ORF">CARN7_2317</name>
</gene>